<evidence type="ECO:0000259" key="5">
    <source>
        <dbReference type="Pfam" id="PF01494"/>
    </source>
</evidence>
<keyword evidence="3" id="KW-0285">Flavoprotein</keyword>
<comment type="caution">
    <text evidence="6">The sequence shown here is derived from an EMBL/GenBank/DDBJ whole genome shotgun (WGS) entry which is preliminary data.</text>
</comment>
<dbReference type="Gene3D" id="3.30.70.2450">
    <property type="match status" value="1"/>
</dbReference>
<dbReference type="PRINTS" id="PR00420">
    <property type="entry name" value="RNGMNOXGNASE"/>
</dbReference>
<comment type="similarity">
    <text evidence="2">Belongs to the PheA/TfdB FAD monooxygenase family.</text>
</comment>
<dbReference type="InterPro" id="IPR036249">
    <property type="entry name" value="Thioredoxin-like_sf"/>
</dbReference>
<dbReference type="InterPro" id="IPR036188">
    <property type="entry name" value="FAD/NAD-bd_sf"/>
</dbReference>
<dbReference type="SUPFAM" id="SSF51905">
    <property type="entry name" value="FAD/NAD(P)-binding domain"/>
    <property type="match status" value="1"/>
</dbReference>
<accession>A0ABS4Y8J4</accession>
<evidence type="ECO:0000313" key="7">
    <source>
        <dbReference type="Proteomes" id="UP001519291"/>
    </source>
</evidence>
<keyword evidence="4" id="KW-0274">FAD</keyword>
<comment type="cofactor">
    <cofactor evidence="1">
        <name>FAD</name>
        <dbReference type="ChEBI" id="CHEBI:57692"/>
    </cofactor>
</comment>
<protein>
    <submittedName>
        <fullName evidence="6">2-polyprenyl-6-methoxyphenol hydroxylase-like FAD-dependent oxidoreductase</fullName>
    </submittedName>
</protein>
<sequence>MGLPPTSPATEVLISGAGPTGLVLAIDLARRGVRHRIVDRSERGFPGSRGTGIQPRSQEVLDDLGAIDALWAAGGPCPIVRIWDGTTRVGEQRIVEPAEPSPGVPYGEILMIPQWRTVEILTARLEELGGRVEFGTELTGFEHDADGVTATLRDAGGAEQTVRAEYLVAADGGRSTVRKALGIAFTGEQVDARAVLIADVMVEGELLDRDHWHMWPRAEGGILALRPLENVETWQVMAGFNDTSHEPDPSRDATPEALARLITERTGHPGVRTGEVRWASAFRARAAMAERFRTGRVLLAGDAAHVHSPAGGQGLNTSVQDAYNLGWKLGAVLRLGAPDALLDTYDTERTRVAADVLRLSTSVHQADQTGGGPSLRGRETHQLTLNYRESPLTRELRRGLPEGALRAGDRAPDAPCVDASGTAVRLFDAFRGPHFTLLAVGDVECAAPDAAWIRTYRVSGGPAADLLDTEGHAKAAYGSGLFLIRPDGYVGLATDDPADVAPYLAQVSEVSG</sequence>
<dbReference type="RefSeq" id="WP_209516421.1">
    <property type="nucleotide sequence ID" value="NZ_JAGIOH010000001.1"/>
</dbReference>
<dbReference type="PANTHER" id="PTHR43004">
    <property type="entry name" value="TRK SYSTEM POTASSIUM UPTAKE PROTEIN"/>
    <property type="match status" value="1"/>
</dbReference>
<dbReference type="InterPro" id="IPR002938">
    <property type="entry name" value="FAD-bd"/>
</dbReference>
<name>A0ABS4Y8J4_9ACTN</name>
<evidence type="ECO:0000256" key="1">
    <source>
        <dbReference type="ARBA" id="ARBA00001974"/>
    </source>
</evidence>
<dbReference type="Gene3D" id="3.40.30.120">
    <property type="match status" value="1"/>
</dbReference>
<dbReference type="Pfam" id="PF21274">
    <property type="entry name" value="Rng_hyd_C"/>
    <property type="match status" value="1"/>
</dbReference>
<gene>
    <name evidence="6" type="ORF">JO379_004211</name>
</gene>
<proteinExistence type="inferred from homology"/>
<dbReference type="InterPro" id="IPR050641">
    <property type="entry name" value="RIFMO-like"/>
</dbReference>
<evidence type="ECO:0000313" key="6">
    <source>
        <dbReference type="EMBL" id="MBP2404742.1"/>
    </source>
</evidence>
<evidence type="ECO:0000256" key="3">
    <source>
        <dbReference type="ARBA" id="ARBA00022630"/>
    </source>
</evidence>
<dbReference type="Gene3D" id="3.50.50.60">
    <property type="entry name" value="FAD/NAD(P)-binding domain"/>
    <property type="match status" value="1"/>
</dbReference>
<feature type="domain" description="FAD-binding" evidence="5">
    <location>
        <begin position="10"/>
        <end position="359"/>
    </location>
</feature>
<dbReference type="PANTHER" id="PTHR43004:SF19">
    <property type="entry name" value="BINDING MONOOXYGENASE, PUTATIVE (JCVI)-RELATED"/>
    <property type="match status" value="1"/>
</dbReference>
<dbReference type="Proteomes" id="UP001519291">
    <property type="component" value="Unassembled WGS sequence"/>
</dbReference>
<dbReference type="EMBL" id="JAGIOH010000001">
    <property type="protein sequence ID" value="MBP2404742.1"/>
    <property type="molecule type" value="Genomic_DNA"/>
</dbReference>
<dbReference type="SUPFAM" id="SSF52833">
    <property type="entry name" value="Thioredoxin-like"/>
    <property type="match status" value="1"/>
</dbReference>
<evidence type="ECO:0000256" key="2">
    <source>
        <dbReference type="ARBA" id="ARBA00007801"/>
    </source>
</evidence>
<dbReference type="NCBIfam" id="NF004832">
    <property type="entry name" value="PRK06184.1"/>
    <property type="match status" value="1"/>
</dbReference>
<keyword evidence="7" id="KW-1185">Reference proteome</keyword>
<reference evidence="6 7" key="1">
    <citation type="submission" date="2021-03" db="EMBL/GenBank/DDBJ databases">
        <title>Sequencing the genomes of 1000 actinobacteria strains.</title>
        <authorList>
            <person name="Klenk H.-P."/>
        </authorList>
    </citation>
    <scope>NUCLEOTIDE SEQUENCE [LARGE SCALE GENOMIC DNA]</scope>
    <source>
        <strain evidence="6 7">DSM 41480</strain>
    </source>
</reference>
<organism evidence="6 7">
    <name type="scientific">Streptomyces syringium</name>
    <dbReference type="NCBI Taxonomy" id="76729"/>
    <lineage>
        <taxon>Bacteria</taxon>
        <taxon>Bacillati</taxon>
        <taxon>Actinomycetota</taxon>
        <taxon>Actinomycetes</taxon>
        <taxon>Kitasatosporales</taxon>
        <taxon>Streptomycetaceae</taxon>
        <taxon>Streptomyces</taxon>
    </lineage>
</organism>
<dbReference type="GeneID" id="91571081"/>
<evidence type="ECO:0000256" key="4">
    <source>
        <dbReference type="ARBA" id="ARBA00022827"/>
    </source>
</evidence>
<dbReference type="Pfam" id="PF01494">
    <property type="entry name" value="FAD_binding_3"/>
    <property type="match status" value="1"/>
</dbReference>